<protein>
    <submittedName>
        <fullName evidence="2">Uncharacterized protein</fullName>
    </submittedName>
</protein>
<evidence type="ECO:0000313" key="2">
    <source>
        <dbReference type="EMBL" id="KAI5622082.1"/>
    </source>
</evidence>
<name>A0AAD5ATH9_SILAS</name>
<reference evidence="2" key="1">
    <citation type="submission" date="2018-07" db="EMBL/GenBank/DDBJ databases">
        <title>Comparative genomics of catfishes provides insights into carnivory and benthic adaptation.</title>
        <authorList>
            <person name="Zhang Y."/>
            <person name="Wang D."/>
            <person name="Peng Z."/>
            <person name="Zheng S."/>
            <person name="Shao F."/>
            <person name="Tao W."/>
        </authorList>
    </citation>
    <scope>NUCLEOTIDE SEQUENCE</scope>
    <source>
        <strain evidence="2">Chongqing</strain>
    </source>
</reference>
<comment type="caution">
    <text evidence="2">The sequence shown here is derived from an EMBL/GenBank/DDBJ whole genome shotgun (WGS) entry which is preliminary data.</text>
</comment>
<proteinExistence type="predicted"/>
<accession>A0AAD5ATH9</accession>
<keyword evidence="1" id="KW-0732">Signal</keyword>
<dbReference type="Proteomes" id="UP001205998">
    <property type="component" value="Unassembled WGS sequence"/>
</dbReference>
<dbReference type="EMBL" id="MU551627">
    <property type="protein sequence ID" value="KAI5622082.1"/>
    <property type="molecule type" value="Genomic_DNA"/>
</dbReference>
<gene>
    <name evidence="2" type="ORF">C0J50_18466</name>
</gene>
<keyword evidence="3" id="KW-1185">Reference proteome</keyword>
<feature type="signal peptide" evidence="1">
    <location>
        <begin position="1"/>
        <end position="29"/>
    </location>
</feature>
<dbReference type="AlphaFoldDB" id="A0AAD5ATH9"/>
<evidence type="ECO:0000256" key="1">
    <source>
        <dbReference type="SAM" id="SignalP"/>
    </source>
</evidence>
<feature type="chain" id="PRO_5041982208" evidence="1">
    <location>
        <begin position="30"/>
        <end position="101"/>
    </location>
</feature>
<sequence length="101" mass="10647">MELATRCLLVSPPPPLLLLLLASLGAASAATDWDAAIAADEPSYYDEAMMSPPEAIDYKDPCKAGLCDYSEKKTISPFHVPAVPQGADGKVLEERPCRGGG</sequence>
<organism evidence="2 3">
    <name type="scientific">Silurus asotus</name>
    <name type="common">Amur catfish</name>
    <name type="synonym">Parasilurus asotus</name>
    <dbReference type="NCBI Taxonomy" id="30991"/>
    <lineage>
        <taxon>Eukaryota</taxon>
        <taxon>Metazoa</taxon>
        <taxon>Chordata</taxon>
        <taxon>Craniata</taxon>
        <taxon>Vertebrata</taxon>
        <taxon>Euteleostomi</taxon>
        <taxon>Actinopterygii</taxon>
        <taxon>Neopterygii</taxon>
        <taxon>Teleostei</taxon>
        <taxon>Ostariophysi</taxon>
        <taxon>Siluriformes</taxon>
        <taxon>Siluridae</taxon>
        <taxon>Silurus</taxon>
    </lineage>
</organism>
<evidence type="ECO:0000313" key="3">
    <source>
        <dbReference type="Proteomes" id="UP001205998"/>
    </source>
</evidence>